<accession>A0A8J7Q9D7</accession>
<dbReference type="PANTHER" id="PTHR36114:SF1">
    <property type="entry name" value="16.7 KDA PROTEIN IN WHIE LOCUS"/>
    <property type="match status" value="1"/>
</dbReference>
<reference evidence="2" key="1">
    <citation type="submission" date="2021-03" db="EMBL/GenBank/DDBJ databases">
        <authorList>
            <person name="Wang G."/>
        </authorList>
    </citation>
    <scope>NUCLEOTIDE SEQUENCE</scope>
    <source>
        <strain evidence="2">KCTC 12899</strain>
    </source>
</reference>
<dbReference type="Gene3D" id="2.60.120.10">
    <property type="entry name" value="Jelly Rolls"/>
    <property type="match status" value="1"/>
</dbReference>
<dbReference type="InterPro" id="IPR011051">
    <property type="entry name" value="RmlC_Cupin_sf"/>
</dbReference>
<evidence type="ECO:0000313" key="3">
    <source>
        <dbReference type="Proteomes" id="UP000664417"/>
    </source>
</evidence>
<dbReference type="SUPFAM" id="SSF51182">
    <property type="entry name" value="RmlC-like cupins"/>
    <property type="match status" value="1"/>
</dbReference>
<proteinExistence type="predicted"/>
<dbReference type="Proteomes" id="UP000664417">
    <property type="component" value="Unassembled WGS sequence"/>
</dbReference>
<dbReference type="CDD" id="cd02226">
    <property type="entry name" value="cupin_YdbB-like"/>
    <property type="match status" value="1"/>
</dbReference>
<name>A0A8J7Q9D7_9BACT</name>
<protein>
    <submittedName>
        <fullName evidence="2">Cupin domain-containing protein</fullName>
    </submittedName>
</protein>
<keyword evidence="3" id="KW-1185">Reference proteome</keyword>
<dbReference type="RefSeq" id="WP_207860264.1">
    <property type="nucleotide sequence ID" value="NZ_JAFREP010000016.1"/>
</dbReference>
<gene>
    <name evidence="2" type="ORF">J3U88_17680</name>
</gene>
<dbReference type="InterPro" id="IPR014710">
    <property type="entry name" value="RmlC-like_jellyroll"/>
</dbReference>
<comment type="caution">
    <text evidence="2">The sequence shown here is derived from an EMBL/GenBank/DDBJ whole genome shotgun (WGS) entry which is preliminary data.</text>
</comment>
<dbReference type="PANTHER" id="PTHR36114">
    <property type="entry name" value="16.7 KDA PROTEIN IN WHIE LOCUS"/>
    <property type="match status" value="1"/>
</dbReference>
<organism evidence="2 3">
    <name type="scientific">Acanthopleuribacter pedis</name>
    <dbReference type="NCBI Taxonomy" id="442870"/>
    <lineage>
        <taxon>Bacteria</taxon>
        <taxon>Pseudomonadati</taxon>
        <taxon>Acidobacteriota</taxon>
        <taxon>Holophagae</taxon>
        <taxon>Acanthopleuribacterales</taxon>
        <taxon>Acanthopleuribacteraceae</taxon>
        <taxon>Acanthopleuribacter</taxon>
    </lineage>
</organism>
<dbReference type="AlphaFoldDB" id="A0A8J7Q9D7"/>
<dbReference type="InterPro" id="IPR052044">
    <property type="entry name" value="PKS_Associated_Protein"/>
</dbReference>
<evidence type="ECO:0000259" key="1">
    <source>
        <dbReference type="Pfam" id="PF07883"/>
    </source>
</evidence>
<feature type="domain" description="Cupin type-2" evidence="1">
    <location>
        <begin position="37"/>
        <end position="91"/>
    </location>
</feature>
<dbReference type="InterPro" id="IPR013096">
    <property type="entry name" value="Cupin_2"/>
</dbReference>
<sequence length="124" mass="14245">MDIVTLTQQFEQLTEYWSPRVVAECNGQLVKVAKVKGEMVAHDHENEDEMFLVVKGRLHLEMADREVVLNPMDVFVVPKGVRHRPHCEEETWIVLFEPRSTAHTGTAQSEHTKTLAEQYGHHAD</sequence>
<dbReference type="Pfam" id="PF07883">
    <property type="entry name" value="Cupin_2"/>
    <property type="match status" value="1"/>
</dbReference>
<evidence type="ECO:0000313" key="2">
    <source>
        <dbReference type="EMBL" id="MBO1320310.1"/>
    </source>
</evidence>
<dbReference type="EMBL" id="JAFREP010000016">
    <property type="protein sequence ID" value="MBO1320310.1"/>
    <property type="molecule type" value="Genomic_DNA"/>
</dbReference>